<gene>
    <name evidence="6" type="ORF">CRP01_09970</name>
</gene>
<dbReference type="AlphaFoldDB" id="A0A2D0NDR4"/>
<dbReference type="Pfam" id="PF12833">
    <property type="entry name" value="HTH_18"/>
    <property type="match status" value="1"/>
</dbReference>
<proteinExistence type="predicted"/>
<evidence type="ECO:0000313" key="6">
    <source>
        <dbReference type="EMBL" id="PHN06617.1"/>
    </source>
</evidence>
<evidence type="ECO:0000256" key="2">
    <source>
        <dbReference type="ARBA" id="ARBA00023125"/>
    </source>
</evidence>
<dbReference type="InterPro" id="IPR009057">
    <property type="entry name" value="Homeodomain-like_sf"/>
</dbReference>
<feature type="transmembrane region" description="Helical" evidence="4">
    <location>
        <begin position="65"/>
        <end position="88"/>
    </location>
</feature>
<dbReference type="PANTHER" id="PTHR43280">
    <property type="entry name" value="ARAC-FAMILY TRANSCRIPTIONAL REGULATOR"/>
    <property type="match status" value="1"/>
</dbReference>
<keyword evidence="1" id="KW-0805">Transcription regulation</keyword>
<reference evidence="6 7" key="1">
    <citation type="submission" date="2017-10" db="EMBL/GenBank/DDBJ databases">
        <title>The draft genome sequence of Lewinella nigricans NBRC 102662.</title>
        <authorList>
            <person name="Wang K."/>
        </authorList>
    </citation>
    <scope>NUCLEOTIDE SEQUENCE [LARGE SCALE GENOMIC DNA]</scope>
    <source>
        <strain evidence="6 7">NBRC 102662</strain>
    </source>
</reference>
<dbReference type="SUPFAM" id="SSF46689">
    <property type="entry name" value="Homeodomain-like"/>
    <property type="match status" value="1"/>
</dbReference>
<feature type="transmembrane region" description="Helical" evidence="4">
    <location>
        <begin position="170"/>
        <end position="189"/>
    </location>
</feature>
<comment type="caution">
    <text evidence="6">The sequence shown here is derived from an EMBL/GenBank/DDBJ whole genome shotgun (WGS) entry which is preliminary data.</text>
</comment>
<feature type="transmembrane region" description="Helical" evidence="4">
    <location>
        <begin position="195"/>
        <end position="214"/>
    </location>
</feature>
<dbReference type="SMART" id="SM00342">
    <property type="entry name" value="HTH_ARAC"/>
    <property type="match status" value="1"/>
</dbReference>
<dbReference type="InterPro" id="IPR018062">
    <property type="entry name" value="HTH_AraC-typ_CS"/>
</dbReference>
<dbReference type="PANTHER" id="PTHR43280:SF29">
    <property type="entry name" value="ARAC-FAMILY TRANSCRIPTIONAL REGULATOR"/>
    <property type="match status" value="1"/>
</dbReference>
<keyword evidence="2" id="KW-0238">DNA-binding</keyword>
<accession>A0A2D0NDR4</accession>
<dbReference type="RefSeq" id="WP_099149873.1">
    <property type="nucleotide sequence ID" value="NZ_PDUD01000017.1"/>
</dbReference>
<keyword evidence="7" id="KW-1185">Reference proteome</keyword>
<evidence type="ECO:0000256" key="4">
    <source>
        <dbReference type="SAM" id="Phobius"/>
    </source>
</evidence>
<evidence type="ECO:0000313" key="7">
    <source>
        <dbReference type="Proteomes" id="UP000223913"/>
    </source>
</evidence>
<dbReference type="GO" id="GO:0043565">
    <property type="term" value="F:sequence-specific DNA binding"/>
    <property type="evidence" value="ECO:0007669"/>
    <property type="project" value="InterPro"/>
</dbReference>
<evidence type="ECO:0000256" key="1">
    <source>
        <dbReference type="ARBA" id="ARBA00023015"/>
    </source>
</evidence>
<keyword evidence="4" id="KW-0812">Transmembrane</keyword>
<dbReference type="OrthoDB" id="5492415at2"/>
<evidence type="ECO:0000259" key="5">
    <source>
        <dbReference type="PROSITE" id="PS01124"/>
    </source>
</evidence>
<evidence type="ECO:0000256" key="3">
    <source>
        <dbReference type="ARBA" id="ARBA00023163"/>
    </source>
</evidence>
<sequence length="350" mass="39785">MELWKSTLFLLGGIGVINGLLLSGFLLFSRERKTKNTILGLLILMICLRIGKSMYYYIIDDASKLVLQIGLTACVFIGPLFHLYTKAISSNDPTIRSRDLILPALIGTGIITVGIIYPYEQFPDFWRGTVVGTIYSVWTVFTVLGLVKMRGIFRKSFNNFRQLEKEEKKSLFIAIGIVFITITYQLAFWVSGPTYLWGSLIFTSLLYSYLYTEIRRLIRQPNRRRSGQQPALEAGPELFEQVERAMQEHQLYKKPALKLKELANVTGIHTHLLSQVLNETYAHGFAAYVNEKRIEEAKKLMLSDSQFTLEGIGYEAGFNSKSSFYATFKKMTGSTPAEYKNQQSVGRLPS</sequence>
<dbReference type="Gene3D" id="1.10.10.60">
    <property type="entry name" value="Homeodomain-like"/>
    <property type="match status" value="1"/>
</dbReference>
<name>A0A2D0NDR4_FLAN2</name>
<feature type="transmembrane region" description="Helical" evidence="4">
    <location>
        <begin position="100"/>
        <end position="119"/>
    </location>
</feature>
<dbReference type="InterPro" id="IPR018060">
    <property type="entry name" value="HTH_AraC"/>
</dbReference>
<feature type="transmembrane region" description="Helical" evidence="4">
    <location>
        <begin position="6"/>
        <end position="27"/>
    </location>
</feature>
<dbReference type="PROSITE" id="PS01124">
    <property type="entry name" value="HTH_ARAC_FAMILY_2"/>
    <property type="match status" value="1"/>
</dbReference>
<protein>
    <recommendedName>
        <fullName evidence="5">HTH araC/xylS-type domain-containing protein</fullName>
    </recommendedName>
</protein>
<feature type="domain" description="HTH araC/xylS-type" evidence="5">
    <location>
        <begin position="240"/>
        <end position="342"/>
    </location>
</feature>
<keyword evidence="3" id="KW-0804">Transcription</keyword>
<feature type="transmembrane region" description="Helical" evidence="4">
    <location>
        <begin position="125"/>
        <end position="149"/>
    </location>
</feature>
<dbReference type="EMBL" id="PDUD01000017">
    <property type="protein sequence ID" value="PHN06617.1"/>
    <property type="molecule type" value="Genomic_DNA"/>
</dbReference>
<keyword evidence="4" id="KW-0472">Membrane</keyword>
<keyword evidence="4" id="KW-1133">Transmembrane helix</keyword>
<dbReference type="Proteomes" id="UP000223913">
    <property type="component" value="Unassembled WGS sequence"/>
</dbReference>
<feature type="transmembrane region" description="Helical" evidence="4">
    <location>
        <begin position="39"/>
        <end position="59"/>
    </location>
</feature>
<dbReference type="GO" id="GO:0003700">
    <property type="term" value="F:DNA-binding transcription factor activity"/>
    <property type="evidence" value="ECO:0007669"/>
    <property type="project" value="InterPro"/>
</dbReference>
<dbReference type="PROSITE" id="PS00041">
    <property type="entry name" value="HTH_ARAC_FAMILY_1"/>
    <property type="match status" value="1"/>
</dbReference>
<organism evidence="6 7">
    <name type="scientific">Flavilitoribacter nigricans (strain ATCC 23147 / DSM 23189 / NBRC 102662 / NCIMB 1420 / SS-2)</name>
    <name type="common">Lewinella nigricans</name>
    <dbReference type="NCBI Taxonomy" id="1122177"/>
    <lineage>
        <taxon>Bacteria</taxon>
        <taxon>Pseudomonadati</taxon>
        <taxon>Bacteroidota</taxon>
        <taxon>Saprospiria</taxon>
        <taxon>Saprospirales</taxon>
        <taxon>Lewinellaceae</taxon>
        <taxon>Flavilitoribacter</taxon>
    </lineage>
</organism>